<dbReference type="PRINTS" id="PR00189">
    <property type="entry name" value="TRNSTHYRETIN"/>
</dbReference>
<evidence type="ECO:0000256" key="6">
    <source>
        <dbReference type="ARBA" id="ARBA00022641"/>
    </source>
</evidence>
<sequence>FSSEAAPLVSILGLSILLMKKILDSLWGSPAPNFPIKLYKMAADGSWELLNSKQANENEEFHKLTTKERFGLGLNPFHQYADVSIHSLPYFYLQRITTCYMSKHQLIIACVMFTANNAGNQYYIIATLLSPFSYSTTAVVSEPVE</sequence>
<evidence type="ECO:0000256" key="8">
    <source>
        <dbReference type="ARBA" id="ARBA00022920"/>
    </source>
</evidence>
<dbReference type="GO" id="GO:0005179">
    <property type="term" value="F:hormone activity"/>
    <property type="evidence" value="ECO:0007669"/>
    <property type="project" value="UniProtKB-UniRule"/>
</dbReference>
<dbReference type="AlphaFoldDB" id="A0A8C4KKG9"/>
<dbReference type="GO" id="GO:0005615">
    <property type="term" value="C:extracellular space"/>
    <property type="evidence" value="ECO:0007669"/>
    <property type="project" value="TreeGrafter"/>
</dbReference>
<evidence type="ECO:0000256" key="1">
    <source>
        <dbReference type="ARBA" id="ARBA00004613"/>
    </source>
</evidence>
<dbReference type="Gene3D" id="2.60.40.180">
    <property type="entry name" value="Transthyretin/hydroxyisourate hydrolase domain"/>
    <property type="match status" value="1"/>
</dbReference>
<accession>A0A8C4KKG9</accession>
<evidence type="ECO:0000256" key="3">
    <source>
        <dbReference type="ARBA" id="ARBA00021606"/>
    </source>
</evidence>
<evidence type="ECO:0000313" key="12">
    <source>
        <dbReference type="Proteomes" id="UP000694423"/>
    </source>
</evidence>
<dbReference type="SUPFAM" id="SSF49472">
    <property type="entry name" value="Transthyretin (synonym: prealbumin)"/>
    <property type="match status" value="1"/>
</dbReference>
<dbReference type="PANTHER" id="PTHR10395:SF12">
    <property type="entry name" value="TRANSTHYRETIN"/>
    <property type="match status" value="1"/>
</dbReference>
<evidence type="ECO:0000256" key="5">
    <source>
        <dbReference type="ARBA" id="ARBA00022525"/>
    </source>
</evidence>
<comment type="similarity">
    <text evidence="2 9">Belongs to the transthyretin family.</text>
</comment>
<dbReference type="Proteomes" id="UP000694423">
    <property type="component" value="Unplaced"/>
</dbReference>
<dbReference type="GO" id="GO:0070324">
    <property type="term" value="F:thyroid hormone binding"/>
    <property type="evidence" value="ECO:0007669"/>
    <property type="project" value="UniProtKB-UniRule"/>
</dbReference>
<dbReference type="Ensembl" id="ENSDNVT00000030023.1">
    <property type="protein sequence ID" value="ENSDNVP00000024811.1"/>
    <property type="gene ID" value="ENSDNVG00000017250.1"/>
</dbReference>
<keyword evidence="5 9" id="KW-0964">Secreted</keyword>
<organism evidence="11 12">
    <name type="scientific">Dromaius novaehollandiae</name>
    <name type="common">Emu</name>
    <dbReference type="NCBI Taxonomy" id="8790"/>
    <lineage>
        <taxon>Eukaryota</taxon>
        <taxon>Metazoa</taxon>
        <taxon>Chordata</taxon>
        <taxon>Craniata</taxon>
        <taxon>Vertebrata</taxon>
        <taxon>Euteleostomi</taxon>
        <taxon>Archelosauria</taxon>
        <taxon>Archosauria</taxon>
        <taxon>Dinosauria</taxon>
        <taxon>Saurischia</taxon>
        <taxon>Theropoda</taxon>
        <taxon>Coelurosauria</taxon>
        <taxon>Aves</taxon>
        <taxon>Palaeognathae</taxon>
        <taxon>Casuariiformes</taxon>
        <taxon>Dromaiidae</taxon>
        <taxon>Dromaius</taxon>
    </lineage>
</organism>
<comment type="subunit">
    <text evidence="9">Homotetramer.</text>
</comment>
<dbReference type="SMART" id="SM00095">
    <property type="entry name" value="TR_THY"/>
    <property type="match status" value="1"/>
</dbReference>
<keyword evidence="8 9" id="KW-0795">Thyroid hormone</keyword>
<name>A0A8C4KKG9_DRONO</name>
<reference evidence="11" key="2">
    <citation type="submission" date="2025-09" db="UniProtKB">
        <authorList>
            <consortium name="Ensembl"/>
        </authorList>
    </citation>
    <scope>IDENTIFICATION</scope>
</reference>
<evidence type="ECO:0000256" key="7">
    <source>
        <dbReference type="ARBA" id="ARBA00022702"/>
    </source>
</evidence>
<dbReference type="Pfam" id="PF00576">
    <property type="entry name" value="Transthyretin"/>
    <property type="match status" value="1"/>
</dbReference>
<feature type="domain" description="Transthyretin/hydroxyisourate hydrolase" evidence="10">
    <location>
        <begin position="18"/>
        <end position="145"/>
    </location>
</feature>
<evidence type="ECO:0000256" key="4">
    <source>
        <dbReference type="ARBA" id="ARBA00022448"/>
    </source>
</evidence>
<proteinExistence type="inferred from homology"/>
<evidence type="ECO:0000256" key="2">
    <source>
        <dbReference type="ARBA" id="ARBA00007893"/>
    </source>
</evidence>
<comment type="subcellular location">
    <subcellularLocation>
        <location evidence="1 9">Secreted</location>
    </subcellularLocation>
</comment>
<dbReference type="GO" id="GO:0006144">
    <property type="term" value="P:purine nucleobase metabolic process"/>
    <property type="evidence" value="ECO:0007669"/>
    <property type="project" value="TreeGrafter"/>
</dbReference>
<evidence type="ECO:0000259" key="10">
    <source>
        <dbReference type="SMART" id="SM00095"/>
    </source>
</evidence>
<dbReference type="InterPro" id="IPR036817">
    <property type="entry name" value="Transthyretin/HIU_hydrolase_sf"/>
</dbReference>
<dbReference type="InterPro" id="IPR023416">
    <property type="entry name" value="Transthyretin/HIU_hydrolase_d"/>
</dbReference>
<keyword evidence="7" id="KW-0372">Hormone</keyword>
<protein>
    <recommendedName>
        <fullName evidence="3 9">Transthyretin</fullName>
    </recommendedName>
</protein>
<evidence type="ECO:0000313" key="11">
    <source>
        <dbReference type="Ensembl" id="ENSDNVP00000024811.1"/>
    </source>
</evidence>
<dbReference type="PANTHER" id="PTHR10395">
    <property type="entry name" value="URICASE AND TRANSTHYRETIN-RELATED"/>
    <property type="match status" value="1"/>
</dbReference>
<evidence type="ECO:0000256" key="9">
    <source>
        <dbReference type="RuleBase" id="RU361269"/>
    </source>
</evidence>
<keyword evidence="12" id="KW-1185">Reference proteome</keyword>
<keyword evidence="4" id="KW-0813">Transport</keyword>
<reference evidence="11" key="1">
    <citation type="submission" date="2025-08" db="UniProtKB">
        <authorList>
            <consortium name="Ensembl"/>
        </authorList>
    </citation>
    <scope>IDENTIFICATION</scope>
</reference>
<keyword evidence="6" id="KW-0765">Sulfation</keyword>
<comment type="function">
    <text evidence="9">Thyroid hormone-binding protein. Probably transports thyroxine from the bloodstream to the brain.</text>
</comment>
<dbReference type="InterPro" id="IPR000895">
    <property type="entry name" value="Transthyretin/HIU_hydrolase"/>
</dbReference>